<organism evidence="3 4">
    <name type="scientific">Thalassotalea algicola</name>
    <dbReference type="NCBI Taxonomy" id="2716224"/>
    <lineage>
        <taxon>Bacteria</taxon>
        <taxon>Pseudomonadati</taxon>
        <taxon>Pseudomonadota</taxon>
        <taxon>Gammaproteobacteria</taxon>
        <taxon>Alteromonadales</taxon>
        <taxon>Colwelliaceae</taxon>
        <taxon>Thalassotalea</taxon>
    </lineage>
</organism>
<dbReference type="Proteomes" id="UP000568664">
    <property type="component" value="Unassembled WGS sequence"/>
</dbReference>
<reference evidence="3 4" key="1">
    <citation type="submission" date="2020-04" db="EMBL/GenBank/DDBJ databases">
        <title>Thalassotalea sp. M1531, isolated from the surface of marine red alga.</title>
        <authorList>
            <person name="Pang L."/>
            <person name="Lu D.-C."/>
        </authorList>
    </citation>
    <scope>NUCLEOTIDE SEQUENCE [LARGE SCALE GENOMIC DNA]</scope>
    <source>
        <strain evidence="3 4">M1531</strain>
    </source>
</reference>
<dbReference type="Pfam" id="PF00106">
    <property type="entry name" value="adh_short"/>
    <property type="match status" value="1"/>
</dbReference>
<dbReference type="GO" id="GO:0016491">
    <property type="term" value="F:oxidoreductase activity"/>
    <property type="evidence" value="ECO:0007669"/>
    <property type="project" value="UniProtKB-KW"/>
</dbReference>
<comment type="caution">
    <text evidence="3">The sequence shown here is derived from an EMBL/GenBank/DDBJ whole genome shotgun (WGS) entry which is preliminary data.</text>
</comment>
<sequence length="254" mass="28192">MKVLITGATSGIGRALVERFIMHGHHVIACGRSEEKLKALQNDFSEGLDCLCFDITKPEEISTQLALVTTIDIAILNAGDCEYIQDVMAFDASLFERIININLVAMGHLLAQVLPKVSSHGQLGLMSSSVTYLPFPKAQAYGASKAGIDYLAKSMALELKQHNIGVSLIKPGFIKTPLTDKNDFSMPFLMSSEKAALRIYRGLLLKKNQIVFPKRFIFLMKLIAILPKSFWQWVSDLTNTKKTNKNVTDKETVK</sequence>
<keyword evidence="4" id="KW-1185">Reference proteome</keyword>
<dbReference type="InterPro" id="IPR002347">
    <property type="entry name" value="SDR_fam"/>
</dbReference>
<evidence type="ECO:0000256" key="1">
    <source>
        <dbReference type="ARBA" id="ARBA00006484"/>
    </source>
</evidence>
<comment type="similarity">
    <text evidence="1">Belongs to the short-chain dehydrogenases/reductases (SDR) family.</text>
</comment>
<dbReference type="PROSITE" id="PS00061">
    <property type="entry name" value="ADH_SHORT"/>
    <property type="match status" value="1"/>
</dbReference>
<dbReference type="PANTHER" id="PTHR44196">
    <property type="entry name" value="DEHYDROGENASE/REDUCTASE SDR FAMILY MEMBER 7B"/>
    <property type="match status" value="1"/>
</dbReference>
<keyword evidence="2" id="KW-0560">Oxidoreductase</keyword>
<dbReference type="GO" id="GO:0016020">
    <property type="term" value="C:membrane"/>
    <property type="evidence" value="ECO:0007669"/>
    <property type="project" value="TreeGrafter"/>
</dbReference>
<name>A0A7Y0Q6P2_9GAMM</name>
<dbReference type="InterPro" id="IPR036291">
    <property type="entry name" value="NAD(P)-bd_dom_sf"/>
</dbReference>
<protein>
    <submittedName>
        <fullName evidence="3">SDR family NAD(P)-dependent oxidoreductase</fullName>
    </submittedName>
</protein>
<dbReference type="PANTHER" id="PTHR44196:SF1">
    <property type="entry name" value="DEHYDROGENASE_REDUCTASE SDR FAMILY MEMBER 7B"/>
    <property type="match status" value="1"/>
</dbReference>
<dbReference type="PRINTS" id="PR00081">
    <property type="entry name" value="GDHRDH"/>
</dbReference>
<dbReference type="SUPFAM" id="SSF51735">
    <property type="entry name" value="NAD(P)-binding Rossmann-fold domains"/>
    <property type="match status" value="1"/>
</dbReference>
<dbReference type="RefSeq" id="WP_169074895.1">
    <property type="nucleotide sequence ID" value="NZ_JABBXH010000002.1"/>
</dbReference>
<dbReference type="EMBL" id="JABBXH010000002">
    <property type="protein sequence ID" value="NMP31593.1"/>
    <property type="molecule type" value="Genomic_DNA"/>
</dbReference>
<evidence type="ECO:0000256" key="2">
    <source>
        <dbReference type="ARBA" id="ARBA00023002"/>
    </source>
</evidence>
<dbReference type="InterPro" id="IPR020904">
    <property type="entry name" value="Sc_DH/Rdtase_CS"/>
</dbReference>
<dbReference type="AlphaFoldDB" id="A0A7Y0Q6P2"/>
<dbReference type="Gene3D" id="3.40.50.720">
    <property type="entry name" value="NAD(P)-binding Rossmann-like Domain"/>
    <property type="match status" value="1"/>
</dbReference>
<evidence type="ECO:0000313" key="4">
    <source>
        <dbReference type="Proteomes" id="UP000568664"/>
    </source>
</evidence>
<evidence type="ECO:0000313" key="3">
    <source>
        <dbReference type="EMBL" id="NMP31593.1"/>
    </source>
</evidence>
<gene>
    <name evidence="3" type="ORF">HII17_08465</name>
</gene>
<proteinExistence type="inferred from homology"/>
<accession>A0A7Y0Q6P2</accession>